<keyword evidence="9" id="KW-0040">ANK repeat</keyword>
<feature type="repeat" description="ANK" evidence="9">
    <location>
        <begin position="253"/>
        <end position="277"/>
    </location>
</feature>
<dbReference type="CDD" id="cd06455">
    <property type="entry name" value="M3A_TOP"/>
    <property type="match status" value="1"/>
</dbReference>
<dbReference type="InterPro" id="IPR024079">
    <property type="entry name" value="MetalloPept_cat_dom_sf"/>
</dbReference>
<dbReference type="PANTHER" id="PTHR11804">
    <property type="entry name" value="PROTEASE M3 THIMET OLIGOPEPTIDASE-RELATED"/>
    <property type="match status" value="1"/>
</dbReference>
<feature type="repeat" description="ANK" evidence="9">
    <location>
        <begin position="285"/>
        <end position="317"/>
    </location>
</feature>
<dbReference type="CDD" id="cd14688">
    <property type="entry name" value="bZIP_YAP"/>
    <property type="match status" value="1"/>
</dbReference>
<comment type="cofactor">
    <cofactor evidence="10">
        <name>Zn(2+)</name>
        <dbReference type="ChEBI" id="CHEBI:29105"/>
    </cofactor>
    <text evidence="10">Binds 1 zinc ion.</text>
</comment>
<evidence type="ECO:0000313" key="13">
    <source>
        <dbReference type="EMBL" id="KAF4632089.1"/>
    </source>
</evidence>
<comment type="similarity">
    <text evidence="2 10">Belongs to the peptidase M3 family.</text>
</comment>
<dbReference type="SUPFAM" id="SSF48403">
    <property type="entry name" value="Ankyrin repeat"/>
    <property type="match status" value="1"/>
</dbReference>
<keyword evidence="3" id="KW-0963">Cytoplasm</keyword>
<dbReference type="Gene3D" id="1.25.40.20">
    <property type="entry name" value="Ankyrin repeat-containing domain"/>
    <property type="match status" value="1"/>
</dbReference>
<dbReference type="GO" id="GO:0046872">
    <property type="term" value="F:metal ion binding"/>
    <property type="evidence" value="ECO:0007669"/>
    <property type="project" value="UniProtKB-UniRule"/>
</dbReference>
<dbReference type="PROSITE" id="PS50297">
    <property type="entry name" value="ANK_REP_REGION"/>
    <property type="match status" value="3"/>
</dbReference>
<evidence type="ECO:0000256" key="11">
    <source>
        <dbReference type="SAM" id="MobiDB-lite"/>
    </source>
</evidence>
<dbReference type="Pfam" id="PF01432">
    <property type="entry name" value="Peptidase_M3"/>
    <property type="match status" value="1"/>
</dbReference>
<dbReference type="GO" id="GO:0006518">
    <property type="term" value="P:peptide metabolic process"/>
    <property type="evidence" value="ECO:0007669"/>
    <property type="project" value="TreeGrafter"/>
</dbReference>
<dbReference type="Gene3D" id="1.10.1370.10">
    <property type="entry name" value="Neurolysin, domain 3"/>
    <property type="match status" value="1"/>
</dbReference>
<evidence type="ECO:0000256" key="6">
    <source>
        <dbReference type="ARBA" id="ARBA00022801"/>
    </source>
</evidence>
<evidence type="ECO:0000259" key="12">
    <source>
        <dbReference type="Pfam" id="PF01432"/>
    </source>
</evidence>
<dbReference type="InterPro" id="IPR045090">
    <property type="entry name" value="Pept_M3A_M3B"/>
</dbReference>
<name>A0A8H4RL93_9HELO</name>
<dbReference type="Gene3D" id="3.40.390.10">
    <property type="entry name" value="Collagenase (Catalytic Domain)"/>
    <property type="match status" value="1"/>
</dbReference>
<evidence type="ECO:0000256" key="5">
    <source>
        <dbReference type="ARBA" id="ARBA00022723"/>
    </source>
</evidence>
<sequence length="1090" mass="123401">MLQMLMHRIAFEGVSHVMGTSMRKVVQFDPCAFLRITPGRRAPPRRSMPLRIYASTPPRLHASTRKINKSIYIPTRVDVFHAPSNCLSSYTHSVGKTMSTTVIDENNLSMSQDGLRDLSAKERKRIQNRVAQRNYRRNQKERVRALEKAAGQRSERQKPSIVNDTSVFVDNNSSICDQIWNIPIDDSLSNFSLPQIDILEETLAPVWEEKSPEPKSPSNLGRTALHRAVSAGNESVCRLLLERGADFRKQDNNGQTPLHLAVETGSEGLIKLLLKEGNPNVKDSLGRTALFQALRSKNEKVTKLLLESQIDVNSKDILGEVALYVAVERSIEEIKRVGPHGGALDIPENFSSSHNHTQLRIGIYTSFALSIPRPEKLRDSLYSCFALGFASFVAPGTLKKPPQAAPLFTASPSSILYDAKRLIEQSLKVQHQIIESVQPATATFANTLLPLVQDENNRKKEAHVLQFYQNVSSDEELRASSSKMESLLNDFSIETAMREDLYKLIKAVVEKNENLDPESKQLLEKEHKNYIRNGLGLPAGPKRQRFKEIKKRLGQISIEFQTNLNEEKGGIWFLQKELEGVPEDVLSGFERGQLGKTGQLRLTFKGPDVAPVLNYATNSETRRQLLIANANKCNQNVPLLKEAIVLRDEAARLLGYPNHAAFRLEEKMIKSPETVNSFLADLRSKLTAGGLNEIEKLKQLKKVDVELMLEKDFSFDQQKVAEYFPLNTTIQHMLETFEKLFGMVFVEITGKDRDDIAETGKGSDIVWHPDVEVYSAWNEKSDEFLGYLYLDLHPRQGKFGHAANFNLQPGFVNADGQRSYPATALVCNFSKPTAKKPSLLKHNEVWMLFHELGHGIHDLVAKTRYARYHGTMTVQDFCEAPSQMLENWCWTPLPLKALSQHYSTLSPEYFHAWREGECDKDPKIGKIPEKIPDVMIKNLIRTKQVNNAIFYLRQLHVGIFDMTIHQPNSHEAAVKMNVSEMWNTLRKDIMKIEGPESQGQGNEWGHGEATFPHLLGDYDAGYYGYLCSQVYSLDIFHTVFRSDPMNAAEGHRYRRMILEKGGAEDEMKILSEFLGRKPSTDAFYRELGLA</sequence>
<evidence type="ECO:0000256" key="8">
    <source>
        <dbReference type="ARBA" id="ARBA00023049"/>
    </source>
</evidence>
<organism evidence="13 14">
    <name type="scientific">Cudoniella acicularis</name>
    <dbReference type="NCBI Taxonomy" id="354080"/>
    <lineage>
        <taxon>Eukaryota</taxon>
        <taxon>Fungi</taxon>
        <taxon>Dikarya</taxon>
        <taxon>Ascomycota</taxon>
        <taxon>Pezizomycotina</taxon>
        <taxon>Leotiomycetes</taxon>
        <taxon>Helotiales</taxon>
        <taxon>Tricladiaceae</taxon>
        <taxon>Cudoniella</taxon>
    </lineage>
</organism>
<keyword evidence="4 10" id="KW-0645">Protease</keyword>
<dbReference type="InterPro" id="IPR024077">
    <property type="entry name" value="Neurolysin/TOP_dom2"/>
</dbReference>
<dbReference type="PROSITE" id="PS50088">
    <property type="entry name" value="ANK_REPEAT"/>
    <property type="match status" value="3"/>
</dbReference>
<dbReference type="InterPro" id="IPR002110">
    <property type="entry name" value="Ankyrin_rpt"/>
</dbReference>
<dbReference type="FunFam" id="1.20.1050.40:FF:000001">
    <property type="entry name" value="Thimet oligopeptidase 1"/>
    <property type="match status" value="1"/>
</dbReference>
<dbReference type="SMART" id="SM00248">
    <property type="entry name" value="ANK"/>
    <property type="match status" value="3"/>
</dbReference>
<comment type="subcellular location">
    <subcellularLocation>
        <location evidence="1">Cytoplasm</location>
    </subcellularLocation>
</comment>
<keyword evidence="6 10" id="KW-0378">Hydrolase</keyword>
<dbReference type="Proteomes" id="UP000566819">
    <property type="component" value="Unassembled WGS sequence"/>
</dbReference>
<dbReference type="EMBL" id="JAAMPI010000379">
    <property type="protein sequence ID" value="KAF4632089.1"/>
    <property type="molecule type" value="Genomic_DNA"/>
</dbReference>
<dbReference type="AlphaFoldDB" id="A0A8H4RL93"/>
<dbReference type="GO" id="GO:0004222">
    <property type="term" value="F:metalloendopeptidase activity"/>
    <property type="evidence" value="ECO:0007669"/>
    <property type="project" value="InterPro"/>
</dbReference>
<feature type="region of interest" description="Disordered" evidence="11">
    <location>
        <begin position="133"/>
        <end position="158"/>
    </location>
</feature>
<dbReference type="InterPro" id="IPR036770">
    <property type="entry name" value="Ankyrin_rpt-contain_sf"/>
</dbReference>
<keyword evidence="8 10" id="KW-0482">Metalloprotease</keyword>
<evidence type="ECO:0000256" key="3">
    <source>
        <dbReference type="ARBA" id="ARBA00022490"/>
    </source>
</evidence>
<reference evidence="13 14" key="1">
    <citation type="submission" date="2020-03" db="EMBL/GenBank/DDBJ databases">
        <title>Draft Genome Sequence of Cudoniella acicularis.</title>
        <authorList>
            <person name="Buettner E."/>
            <person name="Kellner H."/>
        </authorList>
    </citation>
    <scope>NUCLEOTIDE SEQUENCE [LARGE SCALE GENOMIC DNA]</scope>
    <source>
        <strain evidence="13 14">DSM 108380</strain>
    </source>
</reference>
<dbReference type="Pfam" id="PF12796">
    <property type="entry name" value="Ank_2"/>
    <property type="match status" value="1"/>
</dbReference>
<dbReference type="GO" id="GO:0005758">
    <property type="term" value="C:mitochondrial intermembrane space"/>
    <property type="evidence" value="ECO:0007669"/>
    <property type="project" value="TreeGrafter"/>
</dbReference>
<proteinExistence type="inferred from homology"/>
<feature type="repeat" description="ANK" evidence="9">
    <location>
        <begin position="220"/>
        <end position="252"/>
    </location>
</feature>
<dbReference type="InterPro" id="IPR001567">
    <property type="entry name" value="Pept_M3A_M3B_dom"/>
</dbReference>
<evidence type="ECO:0000256" key="4">
    <source>
        <dbReference type="ARBA" id="ARBA00022670"/>
    </source>
</evidence>
<dbReference type="InterPro" id="IPR024080">
    <property type="entry name" value="Neurolysin/TOP_N"/>
</dbReference>
<dbReference type="OrthoDB" id="534666at2759"/>
<evidence type="ECO:0000313" key="14">
    <source>
        <dbReference type="Proteomes" id="UP000566819"/>
    </source>
</evidence>
<gene>
    <name evidence="13" type="ORF">G7Y89_g6028</name>
</gene>
<keyword evidence="14" id="KW-1185">Reference proteome</keyword>
<evidence type="ECO:0000256" key="1">
    <source>
        <dbReference type="ARBA" id="ARBA00004496"/>
    </source>
</evidence>
<evidence type="ECO:0000256" key="10">
    <source>
        <dbReference type="RuleBase" id="RU003435"/>
    </source>
</evidence>
<accession>A0A8H4RL93</accession>
<dbReference type="GO" id="GO:0006508">
    <property type="term" value="P:proteolysis"/>
    <property type="evidence" value="ECO:0007669"/>
    <property type="project" value="UniProtKB-KW"/>
</dbReference>
<dbReference type="SUPFAM" id="SSF55486">
    <property type="entry name" value="Metalloproteases ('zincins'), catalytic domain"/>
    <property type="match status" value="1"/>
</dbReference>
<dbReference type="FunFam" id="3.40.390.10:FF:000006">
    <property type="entry name" value="Thimet oligopeptidase 1"/>
    <property type="match status" value="1"/>
</dbReference>
<keyword evidence="5 10" id="KW-0479">Metal-binding</keyword>
<protein>
    <recommendedName>
        <fullName evidence="12">Peptidase M3A/M3B catalytic domain-containing protein</fullName>
    </recommendedName>
</protein>
<evidence type="ECO:0000256" key="2">
    <source>
        <dbReference type="ARBA" id="ARBA00006040"/>
    </source>
</evidence>
<evidence type="ECO:0000256" key="9">
    <source>
        <dbReference type="PROSITE-ProRule" id="PRU00023"/>
    </source>
</evidence>
<keyword evidence="7 10" id="KW-0862">Zinc</keyword>
<dbReference type="PANTHER" id="PTHR11804:SF84">
    <property type="entry name" value="SACCHAROLYSIN"/>
    <property type="match status" value="1"/>
</dbReference>
<feature type="compositionally biased region" description="Basic and acidic residues" evidence="11">
    <location>
        <begin position="138"/>
        <end position="147"/>
    </location>
</feature>
<feature type="domain" description="Peptidase M3A/M3B catalytic" evidence="12">
    <location>
        <begin position="613"/>
        <end position="1088"/>
    </location>
</feature>
<dbReference type="Gene3D" id="1.20.1050.40">
    <property type="entry name" value="Endopeptidase. Chain P, domain 1"/>
    <property type="match status" value="1"/>
</dbReference>
<comment type="caution">
    <text evidence="13">The sequence shown here is derived from an EMBL/GenBank/DDBJ whole genome shotgun (WGS) entry which is preliminary data.</text>
</comment>
<evidence type="ECO:0000256" key="7">
    <source>
        <dbReference type="ARBA" id="ARBA00022833"/>
    </source>
</evidence>